<feature type="binding site" evidence="3">
    <location>
        <begin position="16"/>
        <end position="21"/>
    </location>
    <ligand>
        <name>NAD(+)</name>
        <dbReference type="ChEBI" id="CHEBI:57540"/>
    </ligand>
</feature>
<sequence length="304" mass="32451">MLGLYMSSKNEVSVVGAGLMGTGIAHGFAVAGCDVLLIDPAQGALDKALKSIGKLLDEGVSRGKLAEADAQAAKARITTATTLDERLANAALLVETAVENIEIKHTILKDAAALLPSTAFLATNTSALSISEIASVIDTPGRVIGMHFFNPVPKMKLVEIIRGLETSDEALVQAIDWVKRLGKDHIVVNEAPGFTTSRMSAMMGNEAMYMLAEGVASAEDIDKSLRMAFNHPMGPLELGDLTGWDTRLRVLQYLHGVMGEKFRPCPLIIKMVKAGRHGRKVGRGVYEYDENGAKVPGSGLRAVR</sequence>
<dbReference type="KEGG" id="smic:SmB9_32810"/>
<dbReference type="FunFam" id="3.40.50.720:FF:000009">
    <property type="entry name" value="Fatty oxidation complex, alpha subunit"/>
    <property type="match status" value="1"/>
</dbReference>
<dbReference type="InterPro" id="IPR036291">
    <property type="entry name" value="NAD(P)-bd_dom_sf"/>
</dbReference>
<gene>
    <name evidence="6" type="primary">hbdA</name>
    <name evidence="6" type="ORF">SmB9_32810</name>
</gene>
<organism evidence="6 7">
    <name type="scientific">Sphingosinicella microcystinivorans</name>
    <dbReference type="NCBI Taxonomy" id="335406"/>
    <lineage>
        <taxon>Bacteria</taxon>
        <taxon>Pseudomonadati</taxon>
        <taxon>Pseudomonadota</taxon>
        <taxon>Alphaproteobacteria</taxon>
        <taxon>Sphingomonadales</taxon>
        <taxon>Sphingosinicellaceae</taxon>
        <taxon>Sphingosinicella</taxon>
    </lineage>
</organism>
<evidence type="ECO:0000259" key="5">
    <source>
        <dbReference type="Pfam" id="PF02737"/>
    </source>
</evidence>
<feature type="site" description="Important for catalytic activity" evidence="2">
    <location>
        <position position="147"/>
    </location>
</feature>
<dbReference type="Gene3D" id="3.40.50.720">
    <property type="entry name" value="NAD(P)-binding Rossmann-like Domain"/>
    <property type="match status" value="1"/>
</dbReference>
<feature type="binding site" evidence="3">
    <location>
        <position position="150"/>
    </location>
    <ligand>
        <name>NAD(+)</name>
        <dbReference type="ChEBI" id="CHEBI:57540"/>
    </ligand>
</feature>
<evidence type="ECO:0000256" key="2">
    <source>
        <dbReference type="PIRSR" id="PIRSR000105-1"/>
    </source>
</evidence>
<dbReference type="GO" id="GO:0016616">
    <property type="term" value="F:oxidoreductase activity, acting on the CH-OH group of donors, NAD or NADP as acceptor"/>
    <property type="evidence" value="ECO:0007669"/>
    <property type="project" value="InterPro"/>
</dbReference>
<feature type="binding site" evidence="3">
    <location>
        <position position="280"/>
    </location>
    <ligand>
        <name>NAD(+)</name>
        <dbReference type="ChEBI" id="CHEBI:57540"/>
    </ligand>
</feature>
<dbReference type="AlphaFoldDB" id="A0AAD1G293"/>
<dbReference type="EMBL" id="AP018711">
    <property type="protein sequence ID" value="BBE35623.1"/>
    <property type="molecule type" value="Genomic_DNA"/>
</dbReference>
<feature type="binding site" evidence="3">
    <location>
        <position position="99"/>
    </location>
    <ligand>
        <name>NAD(+)</name>
        <dbReference type="ChEBI" id="CHEBI:57540"/>
    </ligand>
</feature>
<feature type="domain" description="3-hydroxyacyl-CoA dehydrogenase NAD binding" evidence="5">
    <location>
        <begin position="12"/>
        <end position="190"/>
    </location>
</feature>
<dbReference type="Gene3D" id="1.10.1040.10">
    <property type="entry name" value="N-(1-d-carboxylethyl)-l-norvaline Dehydrogenase, domain 2"/>
    <property type="match status" value="1"/>
</dbReference>
<dbReference type="SUPFAM" id="SSF48179">
    <property type="entry name" value="6-phosphogluconate dehydrogenase C-terminal domain-like"/>
    <property type="match status" value="1"/>
</dbReference>
<dbReference type="InterPro" id="IPR006108">
    <property type="entry name" value="3HC_DH_C"/>
</dbReference>
<dbReference type="InterPro" id="IPR022694">
    <property type="entry name" value="3-OHacyl-CoA_DH"/>
</dbReference>
<dbReference type="InterPro" id="IPR006176">
    <property type="entry name" value="3-OHacyl-CoA_DH_NAD-bd"/>
</dbReference>
<evidence type="ECO:0000259" key="4">
    <source>
        <dbReference type="Pfam" id="PF00725"/>
    </source>
</evidence>
<dbReference type="InterPro" id="IPR008927">
    <property type="entry name" value="6-PGluconate_DH-like_C_sf"/>
</dbReference>
<keyword evidence="1" id="KW-0560">Oxidoreductase</keyword>
<accession>A0AAD1G293</accession>
<dbReference type="Proteomes" id="UP000275727">
    <property type="component" value="Chromosome"/>
</dbReference>
<reference evidence="6 7" key="1">
    <citation type="submission" date="2018-06" db="EMBL/GenBank/DDBJ databases">
        <title>Complete Genome Sequence of the Microcystin-Degrading Bacterium Sphingosinicella microcystinivorans Strain B-9.</title>
        <authorList>
            <person name="Jin H."/>
            <person name="Nishizawa T."/>
            <person name="Guo Y."/>
            <person name="Nishizawa A."/>
            <person name="Park H."/>
            <person name="Kato H."/>
            <person name="Tsuji K."/>
            <person name="Harada K."/>
        </authorList>
    </citation>
    <scope>NUCLEOTIDE SEQUENCE [LARGE SCALE GENOMIC DNA]</scope>
    <source>
        <strain evidence="6 7">B9</strain>
    </source>
</reference>
<feature type="binding site" evidence="3">
    <location>
        <position position="104"/>
    </location>
    <ligand>
        <name>NAD(+)</name>
        <dbReference type="ChEBI" id="CHEBI:57540"/>
    </ligand>
</feature>
<dbReference type="InterPro" id="IPR013328">
    <property type="entry name" value="6PGD_dom2"/>
</dbReference>
<dbReference type="PANTHER" id="PTHR48075:SF5">
    <property type="entry name" value="3-HYDROXYBUTYRYL-COA DEHYDROGENASE"/>
    <property type="match status" value="1"/>
</dbReference>
<dbReference type="PIRSF" id="PIRSF000105">
    <property type="entry name" value="HCDH"/>
    <property type="match status" value="1"/>
</dbReference>
<keyword evidence="3" id="KW-0520">NAD</keyword>
<dbReference type="Pfam" id="PF00725">
    <property type="entry name" value="3HCDH"/>
    <property type="match status" value="1"/>
</dbReference>
<feature type="domain" description="3-hydroxyacyl-CoA dehydrogenase C-terminal" evidence="4">
    <location>
        <begin position="193"/>
        <end position="288"/>
    </location>
</feature>
<name>A0AAD1G293_SPHMI</name>
<dbReference type="Pfam" id="PF02737">
    <property type="entry name" value="3HCDH_N"/>
    <property type="match status" value="1"/>
</dbReference>
<evidence type="ECO:0000313" key="7">
    <source>
        <dbReference type="Proteomes" id="UP000275727"/>
    </source>
</evidence>
<feature type="binding site" evidence="3">
    <location>
        <position position="39"/>
    </location>
    <ligand>
        <name>NAD(+)</name>
        <dbReference type="ChEBI" id="CHEBI:57540"/>
    </ligand>
</feature>
<feature type="binding site" evidence="3">
    <location>
        <position position="126"/>
    </location>
    <ligand>
        <name>NAD(+)</name>
        <dbReference type="ChEBI" id="CHEBI:57540"/>
    </ligand>
</feature>
<proteinExistence type="predicted"/>
<dbReference type="GO" id="GO:0006631">
    <property type="term" value="P:fatty acid metabolic process"/>
    <property type="evidence" value="ECO:0007669"/>
    <property type="project" value="InterPro"/>
</dbReference>
<evidence type="ECO:0000256" key="3">
    <source>
        <dbReference type="PIRSR" id="PIRSR000105-2"/>
    </source>
</evidence>
<dbReference type="NCBIfam" id="NF006722">
    <property type="entry name" value="PRK09260.1"/>
    <property type="match status" value="1"/>
</dbReference>
<dbReference type="PANTHER" id="PTHR48075">
    <property type="entry name" value="3-HYDROXYACYL-COA DEHYDROGENASE FAMILY PROTEIN"/>
    <property type="match status" value="1"/>
</dbReference>
<dbReference type="SUPFAM" id="SSF51735">
    <property type="entry name" value="NAD(P)-binding Rossmann-fold domains"/>
    <property type="match status" value="1"/>
</dbReference>
<protein>
    <submittedName>
        <fullName evidence="6">3-hydroxybutyryl-CoA dehydrogenase</fullName>
    </submittedName>
</protein>
<evidence type="ECO:0000313" key="6">
    <source>
        <dbReference type="EMBL" id="BBE35623.1"/>
    </source>
</evidence>
<evidence type="ECO:0000256" key="1">
    <source>
        <dbReference type="ARBA" id="ARBA00023002"/>
    </source>
</evidence>
<dbReference type="GO" id="GO:0070403">
    <property type="term" value="F:NAD+ binding"/>
    <property type="evidence" value="ECO:0007669"/>
    <property type="project" value="InterPro"/>
</dbReference>